<dbReference type="NCBIfam" id="TIGR03102">
    <property type="entry name" value="halo_cynanin"/>
    <property type="match status" value="1"/>
</dbReference>
<evidence type="ECO:0000256" key="4">
    <source>
        <dbReference type="SAM" id="MobiDB-lite"/>
    </source>
</evidence>
<feature type="region of interest" description="Disordered" evidence="4">
    <location>
        <begin position="25"/>
        <end position="102"/>
    </location>
</feature>
<evidence type="ECO:0000256" key="5">
    <source>
        <dbReference type="SAM" id="Phobius"/>
    </source>
</evidence>
<evidence type="ECO:0000256" key="2">
    <source>
        <dbReference type="ARBA" id="ARBA00023008"/>
    </source>
</evidence>
<dbReference type="InterPro" id="IPR008972">
    <property type="entry name" value="Cupredoxin"/>
</dbReference>
<feature type="binding site" evidence="3">
    <location>
        <position position="184"/>
    </location>
    <ligand>
        <name>Cu cation</name>
        <dbReference type="ChEBI" id="CHEBI:23378"/>
    </ligand>
</feature>
<keyword evidence="1 3" id="KW-0479">Metal-binding</keyword>
<keyword evidence="5" id="KW-1133">Transmembrane helix</keyword>
<gene>
    <name evidence="7" type="ORF">ACFQPE_14815</name>
</gene>
<dbReference type="InterPro" id="IPR000923">
    <property type="entry name" value="BlueCu_1"/>
</dbReference>
<dbReference type="InterPro" id="IPR002387">
    <property type="entry name" value="Plastocyanin"/>
</dbReference>
<dbReference type="Gene3D" id="2.60.40.420">
    <property type="entry name" value="Cupredoxins - blue copper proteins"/>
    <property type="match status" value="1"/>
</dbReference>
<name>A0ABD6AC53_9EURY</name>
<accession>A0ABD6AC53</accession>
<feature type="binding site" evidence="3">
    <location>
        <position position="179"/>
    </location>
    <ligand>
        <name>Cu cation</name>
        <dbReference type="ChEBI" id="CHEBI:23378"/>
    </ligand>
</feature>
<dbReference type="GO" id="GO:0046872">
    <property type="term" value="F:metal ion binding"/>
    <property type="evidence" value="ECO:0007669"/>
    <property type="project" value="UniProtKB-KW"/>
</dbReference>
<comment type="cofactor">
    <cofactor evidence="3">
        <name>Cu(2+)</name>
        <dbReference type="ChEBI" id="CHEBI:29036"/>
    </cofactor>
    <text evidence="3">The crystal structure with reduced Cu(1+) has also been determined.</text>
</comment>
<dbReference type="Pfam" id="PF00127">
    <property type="entry name" value="Copper-bind"/>
    <property type="match status" value="1"/>
</dbReference>
<evidence type="ECO:0000256" key="3">
    <source>
        <dbReference type="PIRSR" id="PIRSR602387-1"/>
    </source>
</evidence>
<protein>
    <submittedName>
        <fullName evidence="7">Halocyanin domain-containing protein</fullName>
    </submittedName>
</protein>
<dbReference type="Proteomes" id="UP001596547">
    <property type="component" value="Unassembled WGS sequence"/>
</dbReference>
<evidence type="ECO:0000313" key="7">
    <source>
        <dbReference type="EMBL" id="MFC7318055.1"/>
    </source>
</evidence>
<reference evidence="7 8" key="1">
    <citation type="journal article" date="2019" name="Int. J. Syst. Evol. Microbiol.">
        <title>The Global Catalogue of Microorganisms (GCM) 10K type strain sequencing project: providing services to taxonomists for standard genome sequencing and annotation.</title>
        <authorList>
            <consortium name="The Broad Institute Genomics Platform"/>
            <consortium name="The Broad Institute Genome Sequencing Center for Infectious Disease"/>
            <person name="Wu L."/>
            <person name="Ma J."/>
        </authorList>
    </citation>
    <scope>NUCLEOTIDE SEQUENCE [LARGE SCALE GENOMIC DNA]</scope>
    <source>
        <strain evidence="7 8">PSR21</strain>
    </source>
</reference>
<feature type="transmembrane region" description="Helical" evidence="5">
    <location>
        <begin position="220"/>
        <end position="240"/>
    </location>
</feature>
<evidence type="ECO:0000256" key="1">
    <source>
        <dbReference type="ARBA" id="ARBA00022723"/>
    </source>
</evidence>
<comment type="caution">
    <text evidence="7">The sequence shown here is derived from an EMBL/GenBank/DDBJ whole genome shotgun (WGS) entry which is preliminary data.</text>
</comment>
<feature type="domain" description="Blue (type 1) copper" evidence="6">
    <location>
        <begin position="106"/>
        <end position="190"/>
    </location>
</feature>
<dbReference type="RefSeq" id="WP_276305668.1">
    <property type="nucleotide sequence ID" value="NZ_CP119992.1"/>
</dbReference>
<proteinExistence type="predicted"/>
<keyword evidence="2 3" id="KW-0186">Copper</keyword>
<dbReference type="GeneID" id="79315260"/>
<feature type="compositionally biased region" description="Gly residues" evidence="4">
    <location>
        <begin position="32"/>
        <end position="77"/>
    </location>
</feature>
<keyword evidence="8" id="KW-1185">Reference proteome</keyword>
<dbReference type="EMBL" id="JBHTBF010000002">
    <property type="protein sequence ID" value="MFC7318055.1"/>
    <property type="molecule type" value="Genomic_DNA"/>
</dbReference>
<keyword evidence="5" id="KW-0472">Membrane</keyword>
<feature type="binding site" evidence="3">
    <location>
        <position position="142"/>
    </location>
    <ligand>
        <name>Cu cation</name>
        <dbReference type="ChEBI" id="CHEBI:23378"/>
    </ligand>
</feature>
<dbReference type="PROSITE" id="PS51318">
    <property type="entry name" value="TAT"/>
    <property type="match status" value="1"/>
</dbReference>
<sequence length="252" mass="24704">MNRREFLMTAGGTAGAVTAAAGSAAAQDGGNNTTGGGNATGGNATGGNETGGGNATGGNETGGGNESGGGGGGGGSGPIDYGGWLDDANGWSEGGTQDARGESEVTVQVGAGEGGLAFEPVAVHVDEGATIIWEWTGEGGSHNVAAQEGGDFSSDIQSSGTFEWTAEGGPIVTYQCDPHAGQGMKGAIAIGEDVPRASAAAAAAEPADPHEMGVPFQPHFVGIATIMMMISSLIFTFYLLKYGESPNTKGGN</sequence>
<dbReference type="PRINTS" id="PR00157">
    <property type="entry name" value="PLASTOCYANIN"/>
</dbReference>
<dbReference type="AlphaFoldDB" id="A0ABD6AC53"/>
<dbReference type="InterPro" id="IPR006311">
    <property type="entry name" value="TAT_signal"/>
</dbReference>
<dbReference type="InterPro" id="IPR017533">
    <property type="entry name" value="Halocyanin"/>
</dbReference>
<keyword evidence="5" id="KW-0812">Transmembrane</keyword>
<evidence type="ECO:0000259" key="6">
    <source>
        <dbReference type="Pfam" id="PF00127"/>
    </source>
</evidence>
<evidence type="ECO:0000313" key="8">
    <source>
        <dbReference type="Proteomes" id="UP001596547"/>
    </source>
</evidence>
<feature type="binding site" evidence="3">
    <location>
        <position position="176"/>
    </location>
    <ligand>
        <name>Cu cation</name>
        <dbReference type="ChEBI" id="CHEBI:23378"/>
    </ligand>
</feature>
<dbReference type="SUPFAM" id="SSF49503">
    <property type="entry name" value="Cupredoxins"/>
    <property type="match status" value="1"/>
</dbReference>
<organism evidence="7 8">
    <name type="scientific">Halomarina halobia</name>
    <dbReference type="NCBI Taxonomy" id="3033386"/>
    <lineage>
        <taxon>Archaea</taxon>
        <taxon>Methanobacteriati</taxon>
        <taxon>Methanobacteriota</taxon>
        <taxon>Stenosarchaea group</taxon>
        <taxon>Halobacteria</taxon>
        <taxon>Halobacteriales</taxon>
        <taxon>Natronomonadaceae</taxon>
        <taxon>Halomarina</taxon>
    </lineage>
</organism>